<proteinExistence type="predicted"/>
<dbReference type="Proteomes" id="UP000655410">
    <property type="component" value="Unassembled WGS sequence"/>
</dbReference>
<reference evidence="6" key="1">
    <citation type="journal article" date="2019" name="Int. J. Syst. Evol. Microbiol.">
        <title>The Global Catalogue of Microorganisms (GCM) 10K type strain sequencing project: providing services to taxonomists for standard genome sequencing and annotation.</title>
        <authorList>
            <consortium name="The Broad Institute Genomics Platform"/>
            <consortium name="The Broad Institute Genome Sequencing Center for Infectious Disease"/>
            <person name="Wu L."/>
            <person name="Ma J."/>
        </authorList>
    </citation>
    <scope>NUCLEOTIDE SEQUENCE [LARGE SCALE GENOMIC DNA]</scope>
    <source>
        <strain evidence="6">CGMCC 4.7371</strain>
    </source>
</reference>
<dbReference type="Gene3D" id="1.10.10.60">
    <property type="entry name" value="Homeodomain-like"/>
    <property type="match status" value="1"/>
</dbReference>
<sequence>MLPQLPRSTAGAAALVELAAEYAVPAERLLAGSGITETAIADPAAEVTAAAELAVVRNLLRELGHVPGLGLIAGHRYHVGLFGIWGFALLTSPTIRDALGLAVRFVDLTNSFSRLAYTESATEALLEFDDSGVPADVRTFLLERDVASALRLQQDILRAPLPGLRLELTLPEPPEAGVFAEVTGVHPVFGAPRNVLVVPHEALDRPLPQAHPLVAATAQDQCAALLRARHERVGVAGRVRQVLLAGRPGRIRQEEVAAALALSPRTLHRRLAAEETTFRDLATETTVLLAQEMLAAHLTVEDVAARLGYAGAPAFTVAFKKATGTTPGSWARARRTPTRPS</sequence>
<dbReference type="InterPro" id="IPR032687">
    <property type="entry name" value="AraC-type_N"/>
</dbReference>
<organism evidence="5 6">
    <name type="scientific">Nocardioides phosphati</name>
    <dbReference type="NCBI Taxonomy" id="1867775"/>
    <lineage>
        <taxon>Bacteria</taxon>
        <taxon>Bacillati</taxon>
        <taxon>Actinomycetota</taxon>
        <taxon>Actinomycetes</taxon>
        <taxon>Propionibacteriales</taxon>
        <taxon>Nocardioidaceae</taxon>
        <taxon>Nocardioides</taxon>
    </lineage>
</organism>
<dbReference type="SUPFAM" id="SSF46689">
    <property type="entry name" value="Homeodomain-like"/>
    <property type="match status" value="1"/>
</dbReference>
<keyword evidence="3" id="KW-0804">Transcription</keyword>
<protein>
    <submittedName>
        <fullName evidence="5">Transcriptional regulator</fullName>
    </submittedName>
</protein>
<evidence type="ECO:0000256" key="3">
    <source>
        <dbReference type="ARBA" id="ARBA00023163"/>
    </source>
</evidence>
<dbReference type="InterPro" id="IPR018060">
    <property type="entry name" value="HTH_AraC"/>
</dbReference>
<dbReference type="PROSITE" id="PS01124">
    <property type="entry name" value="HTH_ARAC_FAMILY_2"/>
    <property type="match status" value="1"/>
</dbReference>
<dbReference type="RefSeq" id="WP_188783608.1">
    <property type="nucleotide sequence ID" value="NZ_BMNI01000003.1"/>
</dbReference>
<dbReference type="Pfam" id="PF12625">
    <property type="entry name" value="Arabinose_bd"/>
    <property type="match status" value="1"/>
</dbReference>
<gene>
    <name evidence="5" type="ORF">GCM10011584_17390</name>
</gene>
<keyword evidence="1" id="KW-0805">Transcription regulation</keyword>
<comment type="caution">
    <text evidence="5">The sequence shown here is derived from an EMBL/GenBank/DDBJ whole genome shotgun (WGS) entry which is preliminary data.</text>
</comment>
<dbReference type="EMBL" id="BMNI01000003">
    <property type="protein sequence ID" value="GGO89008.1"/>
    <property type="molecule type" value="Genomic_DNA"/>
</dbReference>
<dbReference type="PANTHER" id="PTHR47894">
    <property type="entry name" value="HTH-TYPE TRANSCRIPTIONAL REGULATOR GADX"/>
    <property type="match status" value="1"/>
</dbReference>
<evidence type="ECO:0000313" key="6">
    <source>
        <dbReference type="Proteomes" id="UP000655410"/>
    </source>
</evidence>
<dbReference type="PANTHER" id="PTHR47894:SF1">
    <property type="entry name" value="HTH-TYPE TRANSCRIPTIONAL REGULATOR VQSM"/>
    <property type="match status" value="1"/>
</dbReference>
<feature type="domain" description="HTH araC/xylS-type" evidence="4">
    <location>
        <begin position="237"/>
        <end position="333"/>
    </location>
</feature>
<dbReference type="SMART" id="SM00342">
    <property type="entry name" value="HTH_ARAC"/>
    <property type="match status" value="1"/>
</dbReference>
<keyword evidence="6" id="KW-1185">Reference proteome</keyword>
<accession>A0ABQ2NBW4</accession>
<evidence type="ECO:0000259" key="4">
    <source>
        <dbReference type="PROSITE" id="PS01124"/>
    </source>
</evidence>
<evidence type="ECO:0000256" key="1">
    <source>
        <dbReference type="ARBA" id="ARBA00023015"/>
    </source>
</evidence>
<keyword evidence="2" id="KW-0238">DNA-binding</keyword>
<evidence type="ECO:0000256" key="2">
    <source>
        <dbReference type="ARBA" id="ARBA00023125"/>
    </source>
</evidence>
<dbReference type="InterPro" id="IPR009057">
    <property type="entry name" value="Homeodomain-like_sf"/>
</dbReference>
<evidence type="ECO:0000313" key="5">
    <source>
        <dbReference type="EMBL" id="GGO89008.1"/>
    </source>
</evidence>
<dbReference type="Pfam" id="PF12833">
    <property type="entry name" value="HTH_18"/>
    <property type="match status" value="1"/>
</dbReference>
<name>A0ABQ2NBW4_9ACTN</name>